<evidence type="ECO:0000256" key="4">
    <source>
        <dbReference type="ARBA" id="ARBA00022989"/>
    </source>
</evidence>
<evidence type="ECO:0000313" key="8">
    <source>
        <dbReference type="Proteomes" id="UP000271472"/>
    </source>
</evidence>
<keyword evidence="8" id="KW-1185">Reference proteome</keyword>
<evidence type="ECO:0000256" key="5">
    <source>
        <dbReference type="ARBA" id="ARBA00023136"/>
    </source>
</evidence>
<feature type="transmembrane region" description="Helical" evidence="6">
    <location>
        <begin position="135"/>
        <end position="155"/>
    </location>
</feature>
<sequence>MGLGVAYVISGDFSGWNYGIAYGGWLGLAIAFVLMGCMYVCTVLGEAEMSSALPTAGAGFAFSRCAMGRFGGFLTGMAITVEYVCAPAAISTFIANYFLQLGIIPEDFPFLLLVGIIFIVFIGIHVFGVGEALKLMLVITVVGAIALAAFAFGAAPHFDAAALFDIAPDEGATTSLPFGVSGLLAALPFGIWFFLGVEGVALAAEEAKDPRRDIPKAIIGSMAVLIGTGLVVLILAAGVTGSEFMGASSAPLVDALNIANLPGLALFVNVAGLFGLVASFFSLIYAGSREIFALSRAGYLPTFLSLTGSRKTPWVALLVQGVIGFALVVIVQDGDVLLNMAVLGACLSYVLMNLSHVILRLRQPNMKRGWKTPGGALTTGVGLVLSAIAVVSTFFVDAIASTGIVCVLATGCVYFFVYARKRLISNAPEEELYKLEGAGQELR</sequence>
<dbReference type="InterPro" id="IPR004757">
    <property type="entry name" value="EtNH_permease"/>
</dbReference>
<gene>
    <name evidence="7" type="primary">eat</name>
    <name evidence="7" type="ORF">DMP05_08845</name>
</gene>
<evidence type="ECO:0000256" key="6">
    <source>
        <dbReference type="SAM" id="Phobius"/>
    </source>
</evidence>
<protein>
    <submittedName>
        <fullName evidence="7">Ethanolamine permease</fullName>
    </submittedName>
</protein>
<feature type="transmembrane region" description="Helical" evidence="6">
    <location>
        <begin position="337"/>
        <end position="361"/>
    </location>
</feature>
<dbReference type="AlphaFoldDB" id="A0A3N0I861"/>
<evidence type="ECO:0000256" key="2">
    <source>
        <dbReference type="ARBA" id="ARBA00022475"/>
    </source>
</evidence>
<accession>A0A3N0I861</accession>
<feature type="transmembrane region" description="Helical" evidence="6">
    <location>
        <begin position="261"/>
        <end position="286"/>
    </location>
</feature>
<keyword evidence="5 6" id="KW-0472">Membrane</keyword>
<dbReference type="PIRSF" id="PIRSF006060">
    <property type="entry name" value="AA_transporter"/>
    <property type="match status" value="1"/>
</dbReference>
<dbReference type="InterPro" id="IPR002293">
    <property type="entry name" value="AA/rel_permease1"/>
</dbReference>
<evidence type="ECO:0000256" key="1">
    <source>
        <dbReference type="ARBA" id="ARBA00004651"/>
    </source>
</evidence>
<name>A0A3N0I861_9ACTN</name>
<dbReference type="EMBL" id="QIBZ01000019">
    <property type="protein sequence ID" value="RNM33204.1"/>
    <property type="molecule type" value="Genomic_DNA"/>
</dbReference>
<feature type="transmembrane region" description="Helical" evidence="6">
    <location>
        <begin position="110"/>
        <end position="128"/>
    </location>
</feature>
<dbReference type="InterPro" id="IPR050367">
    <property type="entry name" value="APC_superfamily"/>
</dbReference>
<dbReference type="Pfam" id="PF13520">
    <property type="entry name" value="AA_permease_2"/>
    <property type="match status" value="1"/>
</dbReference>
<feature type="transmembrane region" description="Helical" evidence="6">
    <location>
        <begin position="175"/>
        <end position="197"/>
    </location>
</feature>
<keyword evidence="2" id="KW-1003">Cell membrane</keyword>
<evidence type="ECO:0000313" key="7">
    <source>
        <dbReference type="EMBL" id="RNM33204.1"/>
    </source>
</evidence>
<feature type="transmembrane region" description="Helical" evidence="6">
    <location>
        <begin position="20"/>
        <end position="41"/>
    </location>
</feature>
<keyword evidence="3 6" id="KW-0812">Transmembrane</keyword>
<dbReference type="NCBIfam" id="TIGR00908">
    <property type="entry name" value="2A0305"/>
    <property type="match status" value="1"/>
</dbReference>
<feature type="transmembrane region" description="Helical" evidence="6">
    <location>
        <begin position="373"/>
        <end position="392"/>
    </location>
</feature>
<evidence type="ECO:0000256" key="3">
    <source>
        <dbReference type="ARBA" id="ARBA00022692"/>
    </source>
</evidence>
<keyword evidence="4 6" id="KW-1133">Transmembrane helix</keyword>
<organism evidence="7 8">
    <name type="scientific">Slackia isoflavoniconvertens</name>
    <dbReference type="NCBI Taxonomy" id="572010"/>
    <lineage>
        <taxon>Bacteria</taxon>
        <taxon>Bacillati</taxon>
        <taxon>Actinomycetota</taxon>
        <taxon>Coriobacteriia</taxon>
        <taxon>Eggerthellales</taxon>
        <taxon>Eggerthellaceae</taxon>
        <taxon>Slackia</taxon>
    </lineage>
</organism>
<comment type="caution">
    <text evidence="7">The sequence shown here is derived from an EMBL/GenBank/DDBJ whole genome shotgun (WGS) entry which is preliminary data.</text>
</comment>
<dbReference type="GO" id="GO:0005886">
    <property type="term" value="C:plasma membrane"/>
    <property type="evidence" value="ECO:0007669"/>
    <property type="project" value="UniProtKB-SubCell"/>
</dbReference>
<dbReference type="PANTHER" id="PTHR42770">
    <property type="entry name" value="AMINO ACID TRANSPORTER-RELATED"/>
    <property type="match status" value="1"/>
</dbReference>
<dbReference type="GO" id="GO:0022857">
    <property type="term" value="F:transmembrane transporter activity"/>
    <property type="evidence" value="ECO:0007669"/>
    <property type="project" value="InterPro"/>
</dbReference>
<feature type="transmembrane region" description="Helical" evidence="6">
    <location>
        <begin position="73"/>
        <end position="98"/>
    </location>
</feature>
<dbReference type="Proteomes" id="UP000271472">
    <property type="component" value="Unassembled WGS sequence"/>
</dbReference>
<dbReference type="Gene3D" id="1.20.1740.10">
    <property type="entry name" value="Amino acid/polyamine transporter I"/>
    <property type="match status" value="1"/>
</dbReference>
<dbReference type="PANTHER" id="PTHR42770:SF7">
    <property type="entry name" value="MEMBRANE PROTEIN"/>
    <property type="match status" value="1"/>
</dbReference>
<feature type="transmembrane region" description="Helical" evidence="6">
    <location>
        <begin position="218"/>
        <end position="241"/>
    </location>
</feature>
<dbReference type="OrthoDB" id="9762947at2"/>
<comment type="subcellular location">
    <subcellularLocation>
        <location evidence="1">Cell membrane</location>
        <topology evidence="1">Multi-pass membrane protein</topology>
    </subcellularLocation>
</comment>
<proteinExistence type="predicted"/>
<reference evidence="8" key="1">
    <citation type="submission" date="2018-05" db="EMBL/GenBank/DDBJ databases">
        <title>Genome Sequencing of selected type strains of the family Eggerthellaceae.</title>
        <authorList>
            <person name="Danylec N."/>
            <person name="Stoll D.A."/>
            <person name="Doetsch A."/>
            <person name="Huch M."/>
        </authorList>
    </citation>
    <scope>NUCLEOTIDE SEQUENCE [LARGE SCALE GENOMIC DNA]</scope>
    <source>
        <strain evidence="8">DSM 22006</strain>
    </source>
</reference>
<feature type="transmembrane region" description="Helical" evidence="6">
    <location>
        <begin position="314"/>
        <end position="331"/>
    </location>
</feature>
<feature type="transmembrane region" description="Helical" evidence="6">
    <location>
        <begin position="398"/>
        <end position="417"/>
    </location>
</feature>